<accession>A0A0X3NQL7</accession>
<sequence>MTSMFAPGFSWFASHKRSLVKCGRFCLAKRWRLTCSLLDAKRSVAPTKSKTTANVENYSNIWQSIFLPEFTNSLTDKLIFEHMHANSHFPKRAKRISEMHSFKGPSSIMSISVITFLEFDHIVCIGEILSTTIASLCPHQTASACVECLGCK</sequence>
<organism evidence="1">
    <name type="scientific">Schistocephalus solidus</name>
    <name type="common">Tapeworm</name>
    <dbReference type="NCBI Taxonomy" id="70667"/>
    <lineage>
        <taxon>Eukaryota</taxon>
        <taxon>Metazoa</taxon>
        <taxon>Spiralia</taxon>
        <taxon>Lophotrochozoa</taxon>
        <taxon>Platyhelminthes</taxon>
        <taxon>Cestoda</taxon>
        <taxon>Eucestoda</taxon>
        <taxon>Diphyllobothriidea</taxon>
        <taxon>Diphyllobothriidae</taxon>
        <taxon>Schistocephalus</taxon>
    </lineage>
</organism>
<gene>
    <name evidence="1" type="ORF">TR126945</name>
</gene>
<dbReference type="EMBL" id="GEEE01020984">
    <property type="protein sequence ID" value="JAP42241.1"/>
    <property type="molecule type" value="Transcribed_RNA"/>
</dbReference>
<protein>
    <submittedName>
        <fullName evidence="1">Uncharacterized protein</fullName>
    </submittedName>
</protein>
<proteinExistence type="predicted"/>
<reference evidence="1" key="1">
    <citation type="submission" date="2016-01" db="EMBL/GenBank/DDBJ databases">
        <title>Reference transcriptome for the parasite Schistocephalus solidus: insights into the molecular evolution of parasitism.</title>
        <authorList>
            <person name="Hebert F.O."/>
            <person name="Grambauer S."/>
            <person name="Barber I."/>
            <person name="Landry C.R."/>
            <person name="Aubin-Horth N."/>
        </authorList>
    </citation>
    <scope>NUCLEOTIDE SEQUENCE</scope>
</reference>
<evidence type="ECO:0000313" key="1">
    <source>
        <dbReference type="EMBL" id="JAP42241.1"/>
    </source>
</evidence>
<dbReference type="EMBL" id="GEEE01022526">
    <property type="protein sequence ID" value="JAP40699.1"/>
    <property type="molecule type" value="Transcribed_RNA"/>
</dbReference>
<dbReference type="AlphaFoldDB" id="A0A0X3NQL7"/>
<name>A0A0X3NQL7_SCHSO</name>